<gene>
    <name evidence="1" type="ORF">LCGC14_2592110</name>
</gene>
<comment type="caution">
    <text evidence="1">The sequence shown here is derived from an EMBL/GenBank/DDBJ whole genome shotgun (WGS) entry which is preliminary data.</text>
</comment>
<accession>A0A0F9CMF5</accession>
<protein>
    <submittedName>
        <fullName evidence="1">Uncharacterized protein</fullName>
    </submittedName>
</protein>
<reference evidence="1" key="1">
    <citation type="journal article" date="2015" name="Nature">
        <title>Complex archaea that bridge the gap between prokaryotes and eukaryotes.</title>
        <authorList>
            <person name="Spang A."/>
            <person name="Saw J.H."/>
            <person name="Jorgensen S.L."/>
            <person name="Zaremba-Niedzwiedzka K."/>
            <person name="Martijn J."/>
            <person name="Lind A.E."/>
            <person name="van Eijk R."/>
            <person name="Schleper C."/>
            <person name="Guy L."/>
            <person name="Ettema T.J."/>
        </authorList>
    </citation>
    <scope>NUCLEOTIDE SEQUENCE</scope>
</reference>
<dbReference type="AlphaFoldDB" id="A0A0F9CMF5"/>
<proteinExistence type="predicted"/>
<dbReference type="EMBL" id="LAZR01043539">
    <property type="protein sequence ID" value="KKL06831.1"/>
    <property type="molecule type" value="Genomic_DNA"/>
</dbReference>
<evidence type="ECO:0000313" key="1">
    <source>
        <dbReference type="EMBL" id="KKL06831.1"/>
    </source>
</evidence>
<organism evidence="1">
    <name type="scientific">marine sediment metagenome</name>
    <dbReference type="NCBI Taxonomy" id="412755"/>
    <lineage>
        <taxon>unclassified sequences</taxon>
        <taxon>metagenomes</taxon>
        <taxon>ecological metagenomes</taxon>
    </lineage>
</organism>
<name>A0A0F9CMF5_9ZZZZ</name>
<sequence length="99" mass="11463">MAICQVSRPDPVVFGQNLLRPLDNLVLTTQKRAIIFYLQKGLFYGLICENFRQDDDMPLKTKASSLTDLPSWVDSRQEQGLYFFTREEAIQTLQFTEEA</sequence>
<feature type="non-terminal residue" evidence="1">
    <location>
        <position position="99"/>
    </location>
</feature>